<name>A0A6G3QNB4_9ACTN</name>
<reference evidence="3" key="1">
    <citation type="submission" date="2020-01" db="EMBL/GenBank/DDBJ databases">
        <title>Insect and environment-associated Actinomycetes.</title>
        <authorList>
            <person name="Currrie C."/>
            <person name="Chevrette M."/>
            <person name="Carlson C."/>
            <person name="Stubbendieck R."/>
            <person name="Wendt-Pienkowski E."/>
        </authorList>
    </citation>
    <scope>NUCLEOTIDE SEQUENCE</scope>
    <source>
        <strain evidence="3">SID14436</strain>
    </source>
</reference>
<feature type="region of interest" description="Disordered" evidence="1">
    <location>
        <begin position="1"/>
        <end position="28"/>
    </location>
</feature>
<evidence type="ECO:0000313" key="3">
    <source>
        <dbReference type="EMBL" id="NEA84871.1"/>
    </source>
</evidence>
<dbReference type="RefSeq" id="WP_164332707.1">
    <property type="nucleotide sequence ID" value="NZ_JAAGMD010000055.1"/>
</dbReference>
<keyword evidence="2" id="KW-0812">Transmembrane</keyword>
<keyword evidence="2" id="KW-0472">Membrane</keyword>
<dbReference type="EMBL" id="JAAGMD010000055">
    <property type="protein sequence ID" value="NEA84871.1"/>
    <property type="molecule type" value="Genomic_DNA"/>
</dbReference>
<protein>
    <submittedName>
        <fullName evidence="3">Uncharacterized protein</fullName>
    </submittedName>
</protein>
<feature type="region of interest" description="Disordered" evidence="1">
    <location>
        <begin position="89"/>
        <end position="108"/>
    </location>
</feature>
<feature type="transmembrane region" description="Helical" evidence="2">
    <location>
        <begin position="34"/>
        <end position="55"/>
    </location>
</feature>
<keyword evidence="2" id="KW-1133">Transmembrane helix</keyword>
<dbReference type="AlphaFoldDB" id="A0A6G3QNB4"/>
<sequence>MSDQHAEGTDGGTARTDDAGTGSFDPGAPWWADLGTWGAVALVVVGGAAAGWMFLGLPGTPDTPATGYHQVAKVVAVGLVIAGTGLLGRRRERGTARGEADTDGPERA</sequence>
<gene>
    <name evidence="3" type="ORF">G3I53_02010</name>
</gene>
<proteinExistence type="predicted"/>
<evidence type="ECO:0000256" key="1">
    <source>
        <dbReference type="SAM" id="MobiDB-lite"/>
    </source>
</evidence>
<organism evidence="3">
    <name type="scientific">Streptomyces sp. SID14436</name>
    <dbReference type="NCBI Taxonomy" id="2706070"/>
    <lineage>
        <taxon>Bacteria</taxon>
        <taxon>Bacillati</taxon>
        <taxon>Actinomycetota</taxon>
        <taxon>Actinomycetes</taxon>
        <taxon>Kitasatosporales</taxon>
        <taxon>Streptomycetaceae</taxon>
        <taxon>Streptomyces</taxon>
    </lineage>
</organism>
<evidence type="ECO:0000256" key="2">
    <source>
        <dbReference type="SAM" id="Phobius"/>
    </source>
</evidence>
<feature type="transmembrane region" description="Helical" evidence="2">
    <location>
        <begin position="67"/>
        <end position="87"/>
    </location>
</feature>
<comment type="caution">
    <text evidence="3">The sequence shown here is derived from an EMBL/GenBank/DDBJ whole genome shotgun (WGS) entry which is preliminary data.</text>
</comment>
<accession>A0A6G3QNB4</accession>
<feature type="compositionally biased region" description="Basic and acidic residues" evidence="1">
    <location>
        <begin position="93"/>
        <end position="108"/>
    </location>
</feature>